<dbReference type="AlphaFoldDB" id="A0A2V4V9U3"/>
<sequence length="220" mass="25053">MTLKSLFRPLLLAITLLPLCACSSLFKPKTMTIEYDEEVKLHDGEMIWVHITRHYYRYSGALGALGDPGGLESSYKPKEVEISWDTGFEGVGRKSVYFQEDIMLINKYQDKWYVVGGLPYSDVNNIPNSVNCRKVGAKKIQLCIVAINVKGEFIKTSANEIVNFNSMNILNPVGIKDWGLFPNPLNKRSLIWNEKIELQSHQKPHLQKINKPIAILENQE</sequence>
<evidence type="ECO:0000313" key="3">
    <source>
        <dbReference type="Proteomes" id="UP000247746"/>
    </source>
</evidence>
<evidence type="ECO:0000256" key="1">
    <source>
        <dbReference type="SAM" id="SignalP"/>
    </source>
</evidence>
<organism evidence="2 3">
    <name type="scientific">Psychrobacter fozii</name>
    <dbReference type="NCBI Taxonomy" id="198480"/>
    <lineage>
        <taxon>Bacteria</taxon>
        <taxon>Pseudomonadati</taxon>
        <taxon>Pseudomonadota</taxon>
        <taxon>Gammaproteobacteria</taxon>
        <taxon>Moraxellales</taxon>
        <taxon>Moraxellaceae</taxon>
        <taxon>Psychrobacter</taxon>
    </lineage>
</organism>
<name>A0A2V4V9U3_9GAMM</name>
<dbReference type="EMBL" id="QJSU01000004">
    <property type="protein sequence ID" value="PYE39218.1"/>
    <property type="molecule type" value="Genomic_DNA"/>
</dbReference>
<dbReference type="Proteomes" id="UP000247746">
    <property type="component" value="Unassembled WGS sequence"/>
</dbReference>
<keyword evidence="3" id="KW-1185">Reference proteome</keyword>
<proteinExistence type="predicted"/>
<reference evidence="2 3" key="1">
    <citation type="submission" date="2018-06" db="EMBL/GenBank/DDBJ databases">
        <title>Genomic Encyclopedia of Type Strains, Phase III (KMG-III): the genomes of soil and plant-associated and newly described type strains.</title>
        <authorList>
            <person name="Whitman W."/>
        </authorList>
    </citation>
    <scope>NUCLEOTIDE SEQUENCE [LARGE SCALE GENOMIC DNA]</scope>
    <source>
        <strain evidence="2 3">CECT 5889</strain>
    </source>
</reference>
<evidence type="ECO:0008006" key="4">
    <source>
        <dbReference type="Google" id="ProtNLM"/>
    </source>
</evidence>
<protein>
    <recommendedName>
        <fullName evidence="4">DUF3304 domain-containing protein</fullName>
    </recommendedName>
</protein>
<dbReference type="OrthoDB" id="10000902at2"/>
<dbReference type="RefSeq" id="WP_110922883.1">
    <property type="nucleotide sequence ID" value="NZ_QJSU01000004.1"/>
</dbReference>
<feature type="chain" id="PRO_5016080139" description="DUF3304 domain-containing protein" evidence="1">
    <location>
        <begin position="22"/>
        <end position="220"/>
    </location>
</feature>
<gene>
    <name evidence="2" type="ORF">DFP82_10430</name>
</gene>
<feature type="signal peptide" evidence="1">
    <location>
        <begin position="1"/>
        <end position="21"/>
    </location>
</feature>
<keyword evidence="1" id="KW-0732">Signal</keyword>
<evidence type="ECO:0000313" key="2">
    <source>
        <dbReference type="EMBL" id="PYE39218.1"/>
    </source>
</evidence>
<comment type="caution">
    <text evidence="2">The sequence shown here is derived from an EMBL/GenBank/DDBJ whole genome shotgun (WGS) entry which is preliminary data.</text>
</comment>
<accession>A0A2V4V9U3</accession>